<proteinExistence type="inferred from homology"/>
<dbReference type="AlphaFoldDB" id="A0A1R2CK44"/>
<evidence type="ECO:0000256" key="8">
    <source>
        <dbReference type="SAM" id="SignalP"/>
    </source>
</evidence>
<keyword evidence="7" id="KW-1133">Transmembrane helix</keyword>
<evidence type="ECO:0000256" key="7">
    <source>
        <dbReference type="SAM" id="Phobius"/>
    </source>
</evidence>
<dbReference type="SUPFAM" id="SSF50911">
    <property type="entry name" value="Mannose 6-phosphate receptor domain"/>
    <property type="match status" value="1"/>
</dbReference>
<dbReference type="Proteomes" id="UP000187209">
    <property type="component" value="Unassembled WGS sequence"/>
</dbReference>
<gene>
    <name evidence="10" type="ORF">SteCoe_8406</name>
</gene>
<dbReference type="Gene3D" id="2.70.130.10">
    <property type="entry name" value="Mannose-6-phosphate receptor binding domain"/>
    <property type="match status" value="1"/>
</dbReference>
<evidence type="ECO:0000256" key="4">
    <source>
        <dbReference type="ARBA" id="ARBA00022729"/>
    </source>
</evidence>
<comment type="caution">
    <text evidence="10">The sequence shown here is derived from an EMBL/GenBank/DDBJ whole genome shotgun (WGS) entry which is preliminary data.</text>
</comment>
<dbReference type="OrthoDB" id="439917at2759"/>
<evidence type="ECO:0000256" key="3">
    <source>
        <dbReference type="ARBA" id="ARBA00022475"/>
    </source>
</evidence>
<dbReference type="PANTHER" id="PTHR22727">
    <property type="entry name" value="PROTEIN CBG13728"/>
    <property type="match status" value="1"/>
</dbReference>
<organism evidence="10 11">
    <name type="scientific">Stentor coeruleus</name>
    <dbReference type="NCBI Taxonomy" id="5963"/>
    <lineage>
        <taxon>Eukaryota</taxon>
        <taxon>Sar</taxon>
        <taxon>Alveolata</taxon>
        <taxon>Ciliophora</taxon>
        <taxon>Postciliodesmatophora</taxon>
        <taxon>Heterotrichea</taxon>
        <taxon>Heterotrichida</taxon>
        <taxon>Stentoridae</taxon>
        <taxon>Stentor</taxon>
    </lineage>
</organism>
<evidence type="ECO:0000256" key="2">
    <source>
        <dbReference type="ARBA" id="ARBA00007627"/>
    </source>
</evidence>
<keyword evidence="6" id="KW-0325">Glycoprotein</keyword>
<dbReference type="Gene3D" id="2.10.50.10">
    <property type="entry name" value="Tumor Necrosis Factor Receptor, subunit A, domain 2"/>
    <property type="match status" value="2"/>
</dbReference>
<evidence type="ECO:0000256" key="5">
    <source>
        <dbReference type="ARBA" id="ARBA00023157"/>
    </source>
</evidence>
<evidence type="ECO:0000313" key="11">
    <source>
        <dbReference type="Proteomes" id="UP000187209"/>
    </source>
</evidence>
<evidence type="ECO:0000259" key="9">
    <source>
        <dbReference type="PROSITE" id="PS51914"/>
    </source>
</evidence>
<name>A0A1R2CK44_9CILI</name>
<protein>
    <recommendedName>
        <fullName evidence="9">MRH domain-containing protein</fullName>
    </recommendedName>
</protein>
<dbReference type="InterPro" id="IPR044865">
    <property type="entry name" value="MRH_dom"/>
</dbReference>
<dbReference type="PANTHER" id="PTHR22727:SF15">
    <property type="entry name" value="MRH DOMAIN-CONTAINING PROTEIN"/>
    <property type="match status" value="1"/>
</dbReference>
<sequence length="862" mass="96533">MFILWSLLSFKAIFACDYQNFFTDCEDLGKRKVFVVPDSQCEEKSILVYEDIPCDFECASGQVLDFKKGEITCSSCPDGQYNLGGAMQIGHGGENWGKSISSFLLQCWINGIFSDPSLCITLADTDEILLSKNSFPNSFLTITVSFSVKLIKDGFITITYRKEALVAGPSGTLLLKINKETVAKDEEDSSSLWKVRTIQLEKGYYEISIEFDSKGQENNEIMVSLSSIVVFGTSFAAESCYNCPNLINNHDHSSCKFCDYNQYLESSVCQDCPLGTYSLSRSVGIESCIPKPSCTNADLTPFYSDCVNNMRNLTYIWKEPHLCNDENFNLPPVTTSLDCEKCSEGFYRKAVGNQSSCETCLPGEILKNINGTFVCEKCPAGSFAMKEVKYTEWTGKKIDFDNYCLTSGGAYCTNNIGWVSFQNYISSGTNLDPGYEVFFEKHVEIIANAGKVQFLYEILNPDLGSFDVYVDHKHILTLKTEGNYSSSLLLSAGKHKISWNYWSPKPSLQEIRIYLIKIVGSTEGGSIECEKCEMGTISKSGASSCESCPEGHTSLAESTYCAKCKNGYYNNNDGMPCMKCFDGTYSSTNHTYCHADSLLRIINENYYLGVFLNVNSSKGSLVENICGNKNSQSFCHQTFFGPILSKETEYYISILNPSIFALEGLEYLSEPKIGYLFGIMQGSESENKPTSKKECKNQDIIVNFGSEITNIEKINNGFTIDYGFGDYCTDSERYSSKVNVLCDKESGAGWPVFSRINQCKHEFTWHSKYGCPICQLNEMAVVSSECVNGKRYFSKIESDHCIFPFTQLVYTSNNCSVFYESIKKPPVIAAIIIMTLLIIVLFTCCVLYFREKREYQKLGVVE</sequence>
<keyword evidence="7" id="KW-0472">Membrane</keyword>
<evidence type="ECO:0000256" key="6">
    <source>
        <dbReference type="ARBA" id="ARBA00023180"/>
    </source>
</evidence>
<feature type="signal peptide" evidence="8">
    <location>
        <begin position="1"/>
        <end position="15"/>
    </location>
</feature>
<dbReference type="EMBL" id="MPUH01000126">
    <property type="protein sequence ID" value="OMJ89409.1"/>
    <property type="molecule type" value="Genomic_DNA"/>
</dbReference>
<reference evidence="10 11" key="1">
    <citation type="submission" date="2016-11" db="EMBL/GenBank/DDBJ databases">
        <title>The macronuclear genome of Stentor coeruleus: a giant cell with tiny introns.</title>
        <authorList>
            <person name="Slabodnick M."/>
            <person name="Ruby J.G."/>
            <person name="Reiff S.B."/>
            <person name="Swart E.C."/>
            <person name="Gosai S."/>
            <person name="Prabakaran S."/>
            <person name="Witkowska E."/>
            <person name="Larue G.E."/>
            <person name="Fisher S."/>
            <person name="Freeman R.M."/>
            <person name="Gunawardena J."/>
            <person name="Chu W."/>
            <person name="Stover N.A."/>
            <person name="Gregory B.D."/>
            <person name="Nowacki M."/>
            <person name="Derisi J."/>
            <person name="Roy S.W."/>
            <person name="Marshall W.F."/>
            <person name="Sood P."/>
        </authorList>
    </citation>
    <scope>NUCLEOTIDE SEQUENCE [LARGE SCALE GENOMIC DNA]</scope>
    <source>
        <strain evidence="10">WM001</strain>
    </source>
</reference>
<evidence type="ECO:0000256" key="1">
    <source>
        <dbReference type="ARBA" id="ARBA00004251"/>
    </source>
</evidence>
<feature type="chain" id="PRO_5013226698" description="MRH domain-containing protein" evidence="8">
    <location>
        <begin position="16"/>
        <end position="862"/>
    </location>
</feature>
<keyword evidence="11" id="KW-1185">Reference proteome</keyword>
<accession>A0A1R2CK44</accession>
<comment type="similarity">
    <text evidence="2">Belongs to the ELAPOR family.</text>
</comment>
<dbReference type="InterPro" id="IPR039181">
    <property type="entry name" value="Elapor1/2"/>
</dbReference>
<keyword evidence="3" id="KW-1003">Cell membrane</keyword>
<comment type="subcellular location">
    <subcellularLocation>
        <location evidence="1">Cell membrane</location>
        <topology evidence="1">Single-pass type I membrane protein</topology>
    </subcellularLocation>
</comment>
<feature type="transmembrane region" description="Helical" evidence="7">
    <location>
        <begin position="827"/>
        <end position="849"/>
    </location>
</feature>
<evidence type="ECO:0000313" key="10">
    <source>
        <dbReference type="EMBL" id="OMJ89409.1"/>
    </source>
</evidence>
<dbReference type="SMART" id="SM01411">
    <property type="entry name" value="Ephrin_rec_like"/>
    <property type="match status" value="4"/>
</dbReference>
<dbReference type="GO" id="GO:0005886">
    <property type="term" value="C:plasma membrane"/>
    <property type="evidence" value="ECO:0007669"/>
    <property type="project" value="UniProtKB-SubCell"/>
</dbReference>
<dbReference type="InterPro" id="IPR009011">
    <property type="entry name" value="Man6P_isomerase_rcpt-bd_dom_sf"/>
</dbReference>
<keyword evidence="5" id="KW-1015">Disulfide bond</keyword>
<keyword evidence="4 8" id="KW-0732">Signal</keyword>
<feature type="domain" description="MRH" evidence="9">
    <location>
        <begin position="624"/>
        <end position="773"/>
    </location>
</feature>
<keyword evidence="7" id="KW-0812">Transmembrane</keyword>
<dbReference type="PROSITE" id="PS51914">
    <property type="entry name" value="MRH"/>
    <property type="match status" value="1"/>
</dbReference>